<proteinExistence type="inferred from homology"/>
<comment type="catalytic activity">
    <reaction evidence="6">
        <text>(3S)-3-hydroxy-3-methylglutaryl-CoA = acetoacetate + acetyl-CoA</text>
        <dbReference type="Rhea" id="RHEA:24404"/>
        <dbReference type="ChEBI" id="CHEBI:13705"/>
        <dbReference type="ChEBI" id="CHEBI:43074"/>
        <dbReference type="ChEBI" id="CHEBI:57288"/>
        <dbReference type="EC" id="4.1.3.4"/>
    </reaction>
</comment>
<evidence type="ECO:0000256" key="3">
    <source>
        <dbReference type="ARBA" id="ARBA00012910"/>
    </source>
</evidence>
<dbReference type="OrthoDB" id="1905920at2759"/>
<feature type="domain" description="Pyruvate carboxyltransferase" evidence="7">
    <location>
        <begin position="10"/>
        <end position="302"/>
    </location>
</feature>
<comment type="caution">
    <text evidence="8">The sequence shown here is derived from an EMBL/GenBank/DDBJ whole genome shotgun (WGS) entry which is preliminary data.</text>
</comment>
<sequence length="428" mass="47312">MLYSRFSLAPIRLVECPRDAMQGLSHFIPTAHKVRYLNALLKCGFYSVDCASFVSPRAVPQMRDSAEVLAGCNRALLRGENAPKLSVVVASQAGFKRAIETSILSTIGYPLSCCERFQELNTKKSIAVALDDITQMQNAVLDANAEMLSGIGLPLGVSKKKELVVYLSMAFGNPYGEDYSLDVVERLASQLVSIGVRTITLADTVGVSEPQMTFDLFKRLQNKFPEVSFGAHFHSNTATSKEKILAALEAGCERFDSALGGMGGCPFAKKDHLVGNVATETVLQALEERNLLPATIGRKQIKECVLLKQQIFGVTVKDMLLSQSLHDEKCFAQLCQEHFKLYDVDDNGMLDYEGFRSSMLGVFDELGCEAPSEEKIRSSFHKVDLQNLGRITVDAYMMGARRLLLKRLEFFSKLKCDKNCSYHRAIAA</sequence>
<dbReference type="GeneID" id="40323105"/>
<dbReference type="Proteomes" id="UP000284403">
    <property type="component" value="Unassembled WGS sequence"/>
</dbReference>
<protein>
    <recommendedName>
        <fullName evidence="3">hydroxymethylglutaryl-CoA lyase</fullName>
        <ecNumber evidence="3">4.1.3.4</ecNumber>
    </recommendedName>
</protein>
<keyword evidence="4" id="KW-0479">Metal-binding</keyword>
<keyword evidence="5 8" id="KW-0456">Lyase</keyword>
<dbReference type="PANTHER" id="PTHR42738">
    <property type="entry name" value="HYDROXYMETHYLGLUTARYL-COA LYASE"/>
    <property type="match status" value="1"/>
</dbReference>
<keyword evidence="9" id="KW-1185">Reference proteome</keyword>
<accession>A0A3R7JV33</accession>
<dbReference type="SUPFAM" id="SSF51569">
    <property type="entry name" value="Aldolase"/>
    <property type="match status" value="1"/>
</dbReference>
<comment type="pathway">
    <text evidence="1">Metabolic intermediate metabolism; (S)-3-hydroxy-3-methylglutaryl-CoA degradation; acetoacetate from (S)-3-hydroxy-3-methylglutaryl-CoA: step 1/1.</text>
</comment>
<dbReference type="UniPathway" id="UPA00896">
    <property type="reaction ID" value="UER00863"/>
</dbReference>
<evidence type="ECO:0000313" key="8">
    <source>
        <dbReference type="EMBL" id="RNE97292.1"/>
    </source>
</evidence>
<dbReference type="GO" id="GO:0046951">
    <property type="term" value="P:ketone body biosynthetic process"/>
    <property type="evidence" value="ECO:0007669"/>
    <property type="project" value="TreeGrafter"/>
</dbReference>
<comment type="similarity">
    <text evidence="2">Belongs to the HMG-CoA lyase family.</text>
</comment>
<dbReference type="GO" id="GO:0046872">
    <property type="term" value="F:metal ion binding"/>
    <property type="evidence" value="ECO:0007669"/>
    <property type="project" value="UniProtKB-KW"/>
</dbReference>
<dbReference type="EC" id="4.1.3.4" evidence="3"/>
<dbReference type="AlphaFoldDB" id="A0A3R7JV33"/>
<dbReference type="Gene3D" id="3.20.20.70">
    <property type="entry name" value="Aldolase class I"/>
    <property type="match status" value="1"/>
</dbReference>
<dbReference type="Pfam" id="PF00682">
    <property type="entry name" value="HMGL-like"/>
    <property type="match status" value="1"/>
</dbReference>
<name>A0A3R7JV33_9TRYP</name>
<evidence type="ECO:0000256" key="5">
    <source>
        <dbReference type="ARBA" id="ARBA00023239"/>
    </source>
</evidence>
<dbReference type="GO" id="GO:0005737">
    <property type="term" value="C:cytoplasm"/>
    <property type="evidence" value="ECO:0007669"/>
    <property type="project" value="UniProtKB-ARBA"/>
</dbReference>
<dbReference type="SUPFAM" id="SSF47473">
    <property type="entry name" value="EF-hand"/>
    <property type="match status" value="1"/>
</dbReference>
<evidence type="ECO:0000313" key="9">
    <source>
        <dbReference type="Proteomes" id="UP000284403"/>
    </source>
</evidence>
<dbReference type="PANTHER" id="PTHR42738:SF7">
    <property type="entry name" value="HYDROXYMETHYLGLUTARYL-COA LYASE"/>
    <property type="match status" value="1"/>
</dbReference>
<dbReference type="PROSITE" id="PS50991">
    <property type="entry name" value="PYR_CT"/>
    <property type="match status" value="1"/>
</dbReference>
<evidence type="ECO:0000256" key="2">
    <source>
        <dbReference type="ARBA" id="ARBA00009405"/>
    </source>
</evidence>
<dbReference type="InterPro" id="IPR000891">
    <property type="entry name" value="PYR_CT"/>
</dbReference>
<dbReference type="GO" id="GO:0004419">
    <property type="term" value="F:hydroxymethylglutaryl-CoA lyase activity"/>
    <property type="evidence" value="ECO:0007669"/>
    <property type="project" value="UniProtKB-EC"/>
</dbReference>
<gene>
    <name evidence="8" type="ORF">Tco025E_09494</name>
</gene>
<dbReference type="InterPro" id="IPR013785">
    <property type="entry name" value="Aldolase_TIM"/>
</dbReference>
<dbReference type="InterPro" id="IPR043594">
    <property type="entry name" value="HMGL"/>
</dbReference>
<dbReference type="Gene3D" id="1.10.238.10">
    <property type="entry name" value="EF-hand"/>
    <property type="match status" value="1"/>
</dbReference>
<organism evidence="8 9">
    <name type="scientific">Trypanosoma conorhini</name>
    <dbReference type="NCBI Taxonomy" id="83891"/>
    <lineage>
        <taxon>Eukaryota</taxon>
        <taxon>Discoba</taxon>
        <taxon>Euglenozoa</taxon>
        <taxon>Kinetoplastea</taxon>
        <taxon>Metakinetoplastina</taxon>
        <taxon>Trypanosomatida</taxon>
        <taxon>Trypanosomatidae</taxon>
        <taxon>Trypanosoma</taxon>
    </lineage>
</organism>
<evidence type="ECO:0000256" key="1">
    <source>
        <dbReference type="ARBA" id="ARBA00005143"/>
    </source>
</evidence>
<evidence type="ECO:0000259" key="7">
    <source>
        <dbReference type="PROSITE" id="PS50991"/>
    </source>
</evidence>
<dbReference type="GO" id="GO:0006552">
    <property type="term" value="P:L-leucine catabolic process"/>
    <property type="evidence" value="ECO:0007669"/>
    <property type="project" value="TreeGrafter"/>
</dbReference>
<reference evidence="8 9" key="1">
    <citation type="journal article" date="2018" name="BMC Genomics">
        <title>Genomic comparison of Trypanosoma conorhini and Trypanosoma rangeli to Trypanosoma cruzi strains of high and low virulence.</title>
        <authorList>
            <person name="Bradwell K.R."/>
            <person name="Koparde V.N."/>
            <person name="Matveyev A.V."/>
            <person name="Serrano M.G."/>
            <person name="Alves J.M."/>
            <person name="Parikh H."/>
            <person name="Huang B."/>
            <person name="Lee V."/>
            <person name="Espinosa-Alvarez O."/>
            <person name="Ortiz P.A."/>
            <person name="Costa-Martins A.G."/>
            <person name="Teixeira M.M."/>
            <person name="Buck G.A."/>
        </authorList>
    </citation>
    <scope>NUCLEOTIDE SEQUENCE [LARGE SCALE GENOMIC DNA]</scope>
    <source>
        <strain evidence="8 9">025E</strain>
    </source>
</reference>
<dbReference type="EMBL" id="MKKU01001153">
    <property type="protein sequence ID" value="RNE97292.1"/>
    <property type="molecule type" value="Genomic_DNA"/>
</dbReference>
<evidence type="ECO:0000256" key="4">
    <source>
        <dbReference type="ARBA" id="ARBA00022723"/>
    </source>
</evidence>
<dbReference type="InterPro" id="IPR011992">
    <property type="entry name" value="EF-hand-dom_pair"/>
</dbReference>
<evidence type="ECO:0000256" key="6">
    <source>
        <dbReference type="ARBA" id="ARBA00049877"/>
    </source>
</evidence>
<dbReference type="RefSeq" id="XP_029223564.1">
    <property type="nucleotide sequence ID" value="XM_029376311.1"/>
</dbReference>